<evidence type="ECO:0000313" key="6">
    <source>
        <dbReference type="Proteomes" id="UP000316921"/>
    </source>
</evidence>
<dbReference type="GO" id="GO:0000272">
    <property type="term" value="P:polysaccharide catabolic process"/>
    <property type="evidence" value="ECO:0007669"/>
    <property type="project" value="InterPro"/>
</dbReference>
<feature type="chain" id="PRO_5021816712" evidence="3">
    <location>
        <begin position="25"/>
        <end position="953"/>
    </location>
</feature>
<dbReference type="Gene3D" id="2.60.40.10">
    <property type="entry name" value="Immunoglobulins"/>
    <property type="match status" value="1"/>
</dbReference>
<evidence type="ECO:0000256" key="1">
    <source>
        <dbReference type="ARBA" id="ARBA00022737"/>
    </source>
</evidence>
<dbReference type="InterPro" id="IPR036439">
    <property type="entry name" value="Dockerin_dom_sf"/>
</dbReference>
<proteinExistence type="predicted"/>
<dbReference type="InterPro" id="IPR018247">
    <property type="entry name" value="EF_Hand_1_Ca_BS"/>
</dbReference>
<dbReference type="Gene3D" id="1.10.1330.10">
    <property type="entry name" value="Dockerin domain"/>
    <property type="match status" value="1"/>
</dbReference>
<dbReference type="SUPFAM" id="SSF63446">
    <property type="entry name" value="Type I dockerin domain"/>
    <property type="match status" value="1"/>
</dbReference>
<dbReference type="KEGG" id="pbap:Pla133_44890"/>
<feature type="domain" description="HYR" evidence="4">
    <location>
        <begin position="653"/>
        <end position="736"/>
    </location>
</feature>
<name>A0A518BQZ6_9BACT</name>
<dbReference type="InterPro" id="IPR003410">
    <property type="entry name" value="HYR_dom"/>
</dbReference>
<dbReference type="RefSeq" id="WP_419191831.1">
    <property type="nucleotide sequence ID" value="NZ_CP036287.1"/>
</dbReference>
<organism evidence="5 6">
    <name type="scientific">Engelhardtia mirabilis</name>
    <dbReference type="NCBI Taxonomy" id="2528011"/>
    <lineage>
        <taxon>Bacteria</taxon>
        <taxon>Pseudomonadati</taxon>
        <taxon>Planctomycetota</taxon>
        <taxon>Planctomycetia</taxon>
        <taxon>Planctomycetia incertae sedis</taxon>
        <taxon>Engelhardtia</taxon>
    </lineage>
</organism>
<dbReference type="PROSITE" id="PS50825">
    <property type="entry name" value="HYR"/>
    <property type="match status" value="1"/>
</dbReference>
<keyword evidence="6" id="KW-1185">Reference proteome</keyword>
<dbReference type="InterPro" id="IPR013783">
    <property type="entry name" value="Ig-like_fold"/>
</dbReference>
<feature type="region of interest" description="Disordered" evidence="2">
    <location>
        <begin position="35"/>
        <end position="69"/>
    </location>
</feature>
<evidence type="ECO:0000259" key="4">
    <source>
        <dbReference type="PROSITE" id="PS50825"/>
    </source>
</evidence>
<reference evidence="5 6" key="1">
    <citation type="submission" date="2019-02" db="EMBL/GenBank/DDBJ databases">
        <title>Deep-cultivation of Planctomycetes and their phenomic and genomic characterization uncovers novel biology.</title>
        <authorList>
            <person name="Wiegand S."/>
            <person name="Jogler M."/>
            <person name="Boedeker C."/>
            <person name="Pinto D."/>
            <person name="Vollmers J."/>
            <person name="Rivas-Marin E."/>
            <person name="Kohn T."/>
            <person name="Peeters S.H."/>
            <person name="Heuer A."/>
            <person name="Rast P."/>
            <person name="Oberbeckmann S."/>
            <person name="Bunk B."/>
            <person name="Jeske O."/>
            <person name="Meyerdierks A."/>
            <person name="Storesund J.E."/>
            <person name="Kallscheuer N."/>
            <person name="Luecker S."/>
            <person name="Lage O.M."/>
            <person name="Pohl T."/>
            <person name="Merkel B.J."/>
            <person name="Hornburger P."/>
            <person name="Mueller R.-W."/>
            <person name="Bruemmer F."/>
            <person name="Labrenz M."/>
            <person name="Spormann A.M."/>
            <person name="Op den Camp H."/>
            <person name="Overmann J."/>
            <person name="Amann R."/>
            <person name="Jetten M.S.M."/>
            <person name="Mascher T."/>
            <person name="Medema M.H."/>
            <person name="Devos D.P."/>
            <person name="Kaster A.-K."/>
            <person name="Ovreas L."/>
            <person name="Rohde M."/>
            <person name="Galperin M.Y."/>
            <person name="Jogler C."/>
        </authorList>
    </citation>
    <scope>NUCLEOTIDE SEQUENCE [LARGE SCALE GENOMIC DNA]</scope>
    <source>
        <strain evidence="5 6">Pla133</strain>
    </source>
</reference>
<gene>
    <name evidence="5" type="ORF">Pla133_44890</name>
</gene>
<accession>A0A518BQZ6</accession>
<dbReference type="PANTHER" id="PTHR24273">
    <property type="entry name" value="FI04643P-RELATED"/>
    <property type="match status" value="1"/>
</dbReference>
<evidence type="ECO:0000256" key="3">
    <source>
        <dbReference type="SAM" id="SignalP"/>
    </source>
</evidence>
<evidence type="ECO:0000313" key="5">
    <source>
        <dbReference type="EMBL" id="QDU69370.1"/>
    </source>
</evidence>
<dbReference type="EMBL" id="CP036287">
    <property type="protein sequence ID" value="QDU69370.1"/>
    <property type="molecule type" value="Genomic_DNA"/>
</dbReference>
<keyword evidence="1" id="KW-0677">Repeat</keyword>
<sequence length="953" mass="99594" precursor="true">MNTTTLARLAALALAIPLAGTAAAQELNTNALSENGWFSDDTRADGTGASPAGTNLISDTLTDDPEASLSGSAAADAEILDQVQFGPPPVTPPPGTHLGAVRLHIDGAGAGGKTQISHRKDDGVGHGPGSAFGPAFTAEFSWMGSGPPAITASLKFGLKTPDFGSTGTSTRTGENVWDKVLIYEPGQGNGKTADGTWQTETIDFTTGKWWFFDRTVSASSQSTPLSLADMSTSAVVYKPGKTIADAYALITDPTSIITSVQFGIGSNNPLGDVYVNQLVTSAYRPGITTTFGQPSPFDQDVIPDILFGSGNTNGGFTVDRQDGIELGLRSKQRFPAANVFNSNGDGTYTWNTGVGSVFPTAIWNFEWAVNTDYKGTSSLKLDGLTYEIGMDFDPGAATNYLSFDPITPGEVIPYSPAPPPTVFWDHAIGDNTTGNGGGTSAGDGPAYTALLGANNVAQQSWRMDFFDEVPFDVFDPTVPGFYDFYLAAFDGGNEVARTAITVIAVDGSSLTLEANPCQADAFPGTAGLQVEFELWLRNPDDLDLSGYQAFLAFDDMAMTYEGALSSYTSAPFDTNIQPIATAEVAPGELRLDGNAFFVPAASGDGKLATLVFTVGECETVSVDFDATQAFPNELSYLGSPVGTALLDSSDVLADDTAPVLAASPNITQPADAGSCTEAVVFFTAPTATDNCDPAPTVSCSPASGSTFPVGTTVVTCTATDACGNVSSSNFTVTVTATNAVDVIVELSGSEATSRCIYFNADSCSASTSEVLSFTGNFPAVAVATIEIPCGVWTSLCAKDEQHTKWASSPLMISGSKYVATLPLVLDGGDTDNDGDIDINDVTLFLNQFGDTATAGGCAWSGVRDADFSNDGAVGSEDYAFLVDGWLSTSECLCTMSLTGSTDERRSQPRSLPVGDRLTATADLNGDRRVDWRDVELFELRHGLSGELSRAMRQ</sequence>
<protein>
    <submittedName>
        <fullName evidence="5">HYR domain protein</fullName>
    </submittedName>
</protein>
<dbReference type="Proteomes" id="UP000316921">
    <property type="component" value="Chromosome"/>
</dbReference>
<dbReference type="AlphaFoldDB" id="A0A518BQZ6"/>
<keyword evidence="3" id="KW-0732">Signal</keyword>
<dbReference type="PANTHER" id="PTHR24273:SF32">
    <property type="entry name" value="HYALIN"/>
    <property type="match status" value="1"/>
</dbReference>
<dbReference type="PROSITE" id="PS00018">
    <property type="entry name" value="EF_HAND_1"/>
    <property type="match status" value="1"/>
</dbReference>
<evidence type="ECO:0000256" key="2">
    <source>
        <dbReference type="SAM" id="MobiDB-lite"/>
    </source>
</evidence>
<feature type="signal peptide" evidence="3">
    <location>
        <begin position="1"/>
        <end position="24"/>
    </location>
</feature>
<dbReference type="Pfam" id="PF02494">
    <property type="entry name" value="HYR"/>
    <property type="match status" value="1"/>
</dbReference>